<name>A0A0L0QJY4_VIRPA</name>
<dbReference type="Proteomes" id="UP000036780">
    <property type="component" value="Unassembled WGS sequence"/>
</dbReference>
<organism evidence="1 2">
    <name type="scientific">Virgibacillus pantothenticus</name>
    <dbReference type="NCBI Taxonomy" id="1473"/>
    <lineage>
        <taxon>Bacteria</taxon>
        <taxon>Bacillati</taxon>
        <taxon>Bacillota</taxon>
        <taxon>Bacilli</taxon>
        <taxon>Bacillales</taxon>
        <taxon>Bacillaceae</taxon>
        <taxon>Virgibacillus</taxon>
    </lineage>
</organism>
<evidence type="ECO:0000313" key="2">
    <source>
        <dbReference type="Proteomes" id="UP000036780"/>
    </source>
</evidence>
<proteinExistence type="predicted"/>
<accession>A0A0L0QJY4</accession>
<protein>
    <submittedName>
        <fullName evidence="1">Uncharacterized protein</fullName>
    </submittedName>
</protein>
<keyword evidence="2" id="KW-1185">Reference proteome</keyword>
<sequence length="61" mass="7145">MIDLVWHWLGLARYSIGLGTSMPNLAWALARSGSWVLELTYHLLNREHFMRRLAKPLPEQQ</sequence>
<comment type="caution">
    <text evidence="1">The sequence shown here is derived from an EMBL/GenBank/DDBJ whole genome shotgun (WGS) entry which is preliminary data.</text>
</comment>
<dbReference type="AlphaFoldDB" id="A0A0L0QJY4"/>
<gene>
    <name evidence="1" type="ORF">AFK71_09790</name>
</gene>
<reference evidence="2" key="1">
    <citation type="submission" date="2015-07" db="EMBL/GenBank/DDBJ databases">
        <title>Fjat-10053 dsm26.</title>
        <authorList>
            <person name="Liu B."/>
            <person name="Wang J."/>
            <person name="Zhu Y."/>
            <person name="Liu G."/>
            <person name="Chen Q."/>
            <person name="Chen Z."/>
            <person name="Lan J."/>
            <person name="Che J."/>
            <person name="Ge C."/>
            <person name="Shi H."/>
            <person name="Pan Z."/>
            <person name="Liu X."/>
        </authorList>
    </citation>
    <scope>NUCLEOTIDE SEQUENCE [LARGE SCALE GENOMIC DNA]</scope>
    <source>
        <strain evidence="2">DSM 26</strain>
    </source>
</reference>
<evidence type="ECO:0000313" key="1">
    <source>
        <dbReference type="EMBL" id="KNE18871.1"/>
    </source>
</evidence>
<dbReference type="PATRIC" id="fig|1473.5.peg.445"/>
<dbReference type="EMBL" id="LGTO01000007">
    <property type="protein sequence ID" value="KNE18871.1"/>
    <property type="molecule type" value="Genomic_DNA"/>
</dbReference>